<keyword evidence="5" id="KW-0460">Magnesium</keyword>
<gene>
    <name evidence="7" type="ORF">C8263_02600</name>
</gene>
<accession>A0A2T3WC09</accession>
<evidence type="ECO:0000313" key="7">
    <source>
        <dbReference type="EMBL" id="PTA69426.1"/>
    </source>
</evidence>
<comment type="similarity">
    <text evidence="2">Belongs to the glycosyltransferase 2 family.</text>
</comment>
<reference evidence="7 8" key="1">
    <citation type="submission" date="2018-03" db="EMBL/GenBank/DDBJ databases">
        <title>Draft genome of Deinococcus sp. OD32.</title>
        <authorList>
            <person name="Wang X.-P."/>
            <person name="Du Z.-J."/>
        </authorList>
    </citation>
    <scope>NUCLEOTIDE SEQUENCE [LARGE SCALE GENOMIC DNA]</scope>
    <source>
        <strain evidence="7 8">OD32</strain>
    </source>
</reference>
<organism evidence="7 8">
    <name type="scientific">Deinococcus arcticus</name>
    <dbReference type="NCBI Taxonomy" id="2136176"/>
    <lineage>
        <taxon>Bacteria</taxon>
        <taxon>Thermotogati</taxon>
        <taxon>Deinococcota</taxon>
        <taxon>Deinococci</taxon>
        <taxon>Deinococcales</taxon>
        <taxon>Deinococcaceae</taxon>
        <taxon>Deinococcus</taxon>
    </lineage>
</organism>
<comment type="caution">
    <text evidence="7">The sequence shown here is derived from an EMBL/GenBank/DDBJ whole genome shotgun (WGS) entry which is preliminary data.</text>
</comment>
<keyword evidence="4 7" id="KW-0808">Transferase</keyword>
<dbReference type="OrthoDB" id="9810303at2"/>
<dbReference type="InterPro" id="IPR029044">
    <property type="entry name" value="Nucleotide-diphossugar_trans"/>
</dbReference>
<evidence type="ECO:0000313" key="8">
    <source>
        <dbReference type="Proteomes" id="UP000240317"/>
    </source>
</evidence>
<dbReference type="AlphaFoldDB" id="A0A2T3WC09"/>
<comment type="cofactor">
    <cofactor evidence="1">
        <name>Mg(2+)</name>
        <dbReference type="ChEBI" id="CHEBI:18420"/>
    </cofactor>
</comment>
<dbReference type="Proteomes" id="UP000240317">
    <property type="component" value="Unassembled WGS sequence"/>
</dbReference>
<dbReference type="PANTHER" id="PTHR48090">
    <property type="entry name" value="UNDECAPRENYL-PHOSPHATE 4-DEOXY-4-FORMAMIDO-L-ARABINOSE TRANSFERASE-RELATED"/>
    <property type="match status" value="1"/>
</dbReference>
<dbReference type="Gene3D" id="3.90.550.10">
    <property type="entry name" value="Spore Coat Polysaccharide Biosynthesis Protein SpsA, Chain A"/>
    <property type="match status" value="1"/>
</dbReference>
<proteinExistence type="inferred from homology"/>
<dbReference type="RefSeq" id="WP_107136736.1">
    <property type="nucleotide sequence ID" value="NZ_PYSV01000002.1"/>
</dbReference>
<name>A0A2T3WC09_9DEIO</name>
<evidence type="ECO:0000256" key="3">
    <source>
        <dbReference type="ARBA" id="ARBA00022676"/>
    </source>
</evidence>
<dbReference type="Pfam" id="PF00535">
    <property type="entry name" value="Glycos_transf_2"/>
    <property type="match status" value="1"/>
</dbReference>
<sequence length="216" mass="22912">MLAPPPPASALAVLIPAFNEAETVGTVVRVALELTPQVIVVSDGSTDGTAHSAREAGAQVVDLPQNAGKGAALLAAVQAATAETVVLLDADLTGLTLAHLQRLVAPVLSGDLDMSIGVFEGGGFVTDWGNKLTPHLSGQRACRRAWLLGVPDLGAERWPEPAITQHLKATGARWAYVNLPQVAQVVKEKKRGFWRGAQARTKMYAALLTYRARRRK</sequence>
<evidence type="ECO:0000259" key="6">
    <source>
        <dbReference type="Pfam" id="PF00535"/>
    </source>
</evidence>
<evidence type="ECO:0000256" key="5">
    <source>
        <dbReference type="ARBA" id="ARBA00022842"/>
    </source>
</evidence>
<keyword evidence="3" id="KW-0328">Glycosyltransferase</keyword>
<dbReference type="PANTHER" id="PTHR48090:SF10">
    <property type="entry name" value="GLUCOSYL-3-PHOSPHOGLYCERATE SYNTHASE"/>
    <property type="match status" value="1"/>
</dbReference>
<dbReference type="InterPro" id="IPR050256">
    <property type="entry name" value="Glycosyltransferase_2"/>
</dbReference>
<dbReference type="InterPro" id="IPR001173">
    <property type="entry name" value="Glyco_trans_2-like"/>
</dbReference>
<evidence type="ECO:0000256" key="4">
    <source>
        <dbReference type="ARBA" id="ARBA00022679"/>
    </source>
</evidence>
<dbReference type="SUPFAM" id="SSF53448">
    <property type="entry name" value="Nucleotide-diphospho-sugar transferases"/>
    <property type="match status" value="1"/>
</dbReference>
<evidence type="ECO:0000256" key="2">
    <source>
        <dbReference type="ARBA" id="ARBA00006739"/>
    </source>
</evidence>
<feature type="domain" description="Glycosyltransferase 2-like" evidence="6">
    <location>
        <begin position="13"/>
        <end position="133"/>
    </location>
</feature>
<evidence type="ECO:0000256" key="1">
    <source>
        <dbReference type="ARBA" id="ARBA00001946"/>
    </source>
</evidence>
<dbReference type="GO" id="GO:0016757">
    <property type="term" value="F:glycosyltransferase activity"/>
    <property type="evidence" value="ECO:0007669"/>
    <property type="project" value="UniProtKB-KW"/>
</dbReference>
<protein>
    <submittedName>
        <fullName evidence="7">Glycosyl transferase family 2</fullName>
    </submittedName>
</protein>
<dbReference type="EMBL" id="PYSV01000002">
    <property type="protein sequence ID" value="PTA69426.1"/>
    <property type="molecule type" value="Genomic_DNA"/>
</dbReference>
<keyword evidence="8" id="KW-1185">Reference proteome</keyword>